<dbReference type="SMART" id="SM00220">
    <property type="entry name" value="S_TKc"/>
    <property type="match status" value="1"/>
</dbReference>
<dbReference type="Pfam" id="PF00069">
    <property type="entry name" value="Pkinase"/>
    <property type="match status" value="1"/>
</dbReference>
<dbReference type="PANTHER" id="PTHR44167">
    <property type="entry name" value="OVARIAN-SPECIFIC SERINE/THREONINE-PROTEIN KINASE LOK-RELATED"/>
    <property type="match status" value="1"/>
</dbReference>
<dbReference type="InterPro" id="IPR008271">
    <property type="entry name" value="Ser/Thr_kinase_AS"/>
</dbReference>
<dbReference type="SUPFAM" id="SSF56112">
    <property type="entry name" value="Protein kinase-like (PK-like)"/>
    <property type="match status" value="1"/>
</dbReference>
<dbReference type="InterPro" id="IPR011009">
    <property type="entry name" value="Kinase-like_dom_sf"/>
</dbReference>
<dbReference type="GO" id="GO:0005524">
    <property type="term" value="F:ATP binding"/>
    <property type="evidence" value="ECO:0007669"/>
    <property type="project" value="InterPro"/>
</dbReference>
<dbReference type="AlphaFoldDB" id="A0A2V0PIB2"/>
<evidence type="ECO:0000313" key="4">
    <source>
        <dbReference type="Proteomes" id="UP000247498"/>
    </source>
</evidence>
<sequence>MLGQSEALRERSVGCVALQRHCGRTFDSASSLVAAADGWAAPLSGGNTASPSLSCARAPVGSPLLPLSGAASLLGSLPSVDLQCAPAAEQQPPLAQQQQRQQQWEAQRQLEAQREAQREARCQQVDLLSRLLDPATAAAVFGAGELLGVGGEGAVRRVELAGAAYALKRAQNAPGIAERQQCKQLGSKWVLAALEWECAEDWTYSLYPLAAGSLLDALAGWEQQAQQQAQQQAEAVAPFMPLPLAAATLLMAQMAAAVRAMHSGGLRHGDIKAANFLVDAEDGCLLLGDLGTAGSAREHALLAGGTPGYMAPEQLPLAVPGGMPLGALAAGLCDVARMWAANRAERRGRADSRPIDVWALGVTWAHLVLPVEDAQAAVAARAKGCSRRQQRQHWPPAAEAVPAPLADLLGRMLTPNPRQRATIEEVIGHAFFSGVDWAAVEGRQPEAVPAGLDLAALAAVGRPAICAAMQQLQGAGASAPAAAGPVDEAQQEEEEQPQQRRRGRWVRRVGSLALCAAKLGIQTFGTRLALNVAKRALGK</sequence>
<dbReference type="InterPro" id="IPR000719">
    <property type="entry name" value="Prot_kinase_dom"/>
</dbReference>
<name>A0A2V0PIB2_9CHLO</name>
<protein>
    <recommendedName>
        <fullName evidence="2">Protein kinase domain-containing protein</fullName>
    </recommendedName>
</protein>
<accession>A0A2V0PIB2</accession>
<reference evidence="3 4" key="1">
    <citation type="journal article" date="2018" name="Sci. Rep.">
        <title>Raphidocelis subcapitata (=Pseudokirchneriella subcapitata) provides an insight into genome evolution and environmental adaptations in the Sphaeropleales.</title>
        <authorList>
            <person name="Suzuki S."/>
            <person name="Yamaguchi H."/>
            <person name="Nakajima N."/>
            <person name="Kawachi M."/>
        </authorList>
    </citation>
    <scope>NUCLEOTIDE SEQUENCE [LARGE SCALE GENOMIC DNA]</scope>
    <source>
        <strain evidence="3 4">NIES-35</strain>
    </source>
</reference>
<dbReference type="GO" id="GO:0004674">
    <property type="term" value="F:protein serine/threonine kinase activity"/>
    <property type="evidence" value="ECO:0007669"/>
    <property type="project" value="TreeGrafter"/>
</dbReference>
<evidence type="ECO:0000313" key="3">
    <source>
        <dbReference type="EMBL" id="GBF98772.1"/>
    </source>
</evidence>
<feature type="region of interest" description="Disordered" evidence="1">
    <location>
        <begin position="478"/>
        <end position="503"/>
    </location>
</feature>
<dbReference type="PROSITE" id="PS50011">
    <property type="entry name" value="PROTEIN_KINASE_DOM"/>
    <property type="match status" value="1"/>
</dbReference>
<evidence type="ECO:0000256" key="1">
    <source>
        <dbReference type="SAM" id="MobiDB-lite"/>
    </source>
</evidence>
<keyword evidence="4" id="KW-1185">Reference proteome</keyword>
<dbReference type="OrthoDB" id="5809314at2759"/>
<dbReference type="PANTHER" id="PTHR44167:SF24">
    <property type="entry name" value="SERINE_THREONINE-PROTEIN KINASE CHK2"/>
    <property type="match status" value="1"/>
</dbReference>
<proteinExistence type="predicted"/>
<feature type="domain" description="Protein kinase" evidence="2">
    <location>
        <begin position="141"/>
        <end position="432"/>
    </location>
</feature>
<dbReference type="Gene3D" id="1.10.510.10">
    <property type="entry name" value="Transferase(Phosphotransferase) domain 1"/>
    <property type="match status" value="1"/>
</dbReference>
<dbReference type="EMBL" id="BDRX01000134">
    <property type="protein sequence ID" value="GBF98772.1"/>
    <property type="molecule type" value="Genomic_DNA"/>
</dbReference>
<evidence type="ECO:0000259" key="2">
    <source>
        <dbReference type="PROSITE" id="PS50011"/>
    </source>
</evidence>
<gene>
    <name evidence="3" type="ORF">Rsub_11178</name>
</gene>
<dbReference type="GO" id="GO:0005634">
    <property type="term" value="C:nucleus"/>
    <property type="evidence" value="ECO:0007669"/>
    <property type="project" value="TreeGrafter"/>
</dbReference>
<dbReference type="InParanoid" id="A0A2V0PIB2"/>
<dbReference type="Proteomes" id="UP000247498">
    <property type="component" value="Unassembled WGS sequence"/>
</dbReference>
<dbReference type="PROSITE" id="PS00108">
    <property type="entry name" value="PROTEIN_KINASE_ST"/>
    <property type="match status" value="1"/>
</dbReference>
<organism evidence="3 4">
    <name type="scientific">Raphidocelis subcapitata</name>
    <dbReference type="NCBI Taxonomy" id="307507"/>
    <lineage>
        <taxon>Eukaryota</taxon>
        <taxon>Viridiplantae</taxon>
        <taxon>Chlorophyta</taxon>
        <taxon>core chlorophytes</taxon>
        <taxon>Chlorophyceae</taxon>
        <taxon>CS clade</taxon>
        <taxon>Sphaeropleales</taxon>
        <taxon>Selenastraceae</taxon>
        <taxon>Raphidocelis</taxon>
    </lineage>
</organism>
<comment type="caution">
    <text evidence="3">The sequence shown here is derived from an EMBL/GenBank/DDBJ whole genome shotgun (WGS) entry which is preliminary data.</text>
</comment>
<dbReference type="GO" id="GO:0044773">
    <property type="term" value="P:mitotic DNA damage checkpoint signaling"/>
    <property type="evidence" value="ECO:0007669"/>
    <property type="project" value="TreeGrafter"/>
</dbReference>